<sequence length="124" mass="13947">MRVCLCLCVCVCVCVCLGVSAFLSFSVCIVLSVASEGKCRSKFGNYEPEEFRIHACALCYRYITWSRDVDIHPAQRYLYVRNNNTAFPQWTILIADAENKTMADNVCKTTNPGKLKSRVFITGS</sequence>
<evidence type="ECO:0000256" key="1">
    <source>
        <dbReference type="SAM" id="SignalP"/>
    </source>
</evidence>
<evidence type="ECO:0000313" key="2">
    <source>
        <dbReference type="EMBL" id="CAG5117307.1"/>
    </source>
</evidence>
<keyword evidence="3" id="KW-1185">Reference proteome</keyword>
<gene>
    <name evidence="2" type="ORF">CUNI_LOCUS2865</name>
</gene>
<protein>
    <recommendedName>
        <fullName evidence="4">Secreted protein</fullName>
    </recommendedName>
</protein>
<evidence type="ECO:0000313" key="3">
    <source>
        <dbReference type="Proteomes" id="UP000678393"/>
    </source>
</evidence>
<dbReference type="OrthoDB" id="16753at2759"/>
<keyword evidence="1" id="KW-0732">Signal</keyword>
<organism evidence="2 3">
    <name type="scientific">Candidula unifasciata</name>
    <dbReference type="NCBI Taxonomy" id="100452"/>
    <lineage>
        <taxon>Eukaryota</taxon>
        <taxon>Metazoa</taxon>
        <taxon>Spiralia</taxon>
        <taxon>Lophotrochozoa</taxon>
        <taxon>Mollusca</taxon>
        <taxon>Gastropoda</taxon>
        <taxon>Heterobranchia</taxon>
        <taxon>Euthyneura</taxon>
        <taxon>Panpulmonata</taxon>
        <taxon>Eupulmonata</taxon>
        <taxon>Stylommatophora</taxon>
        <taxon>Helicina</taxon>
        <taxon>Helicoidea</taxon>
        <taxon>Geomitridae</taxon>
        <taxon>Candidula</taxon>
    </lineage>
</organism>
<feature type="non-terminal residue" evidence="2">
    <location>
        <position position="124"/>
    </location>
</feature>
<dbReference type="AlphaFoldDB" id="A0A8S3YJX0"/>
<dbReference type="Proteomes" id="UP000678393">
    <property type="component" value="Unassembled WGS sequence"/>
</dbReference>
<accession>A0A8S3YJX0</accession>
<feature type="signal peptide" evidence="1">
    <location>
        <begin position="1"/>
        <end position="21"/>
    </location>
</feature>
<proteinExistence type="predicted"/>
<evidence type="ECO:0008006" key="4">
    <source>
        <dbReference type="Google" id="ProtNLM"/>
    </source>
</evidence>
<name>A0A8S3YJX0_9EUPU</name>
<feature type="chain" id="PRO_5035726054" description="Secreted protein" evidence="1">
    <location>
        <begin position="22"/>
        <end position="124"/>
    </location>
</feature>
<dbReference type="EMBL" id="CAJHNH020000385">
    <property type="protein sequence ID" value="CAG5117307.1"/>
    <property type="molecule type" value="Genomic_DNA"/>
</dbReference>
<reference evidence="2" key="1">
    <citation type="submission" date="2021-04" db="EMBL/GenBank/DDBJ databases">
        <authorList>
            <consortium name="Molecular Ecology Group"/>
        </authorList>
    </citation>
    <scope>NUCLEOTIDE SEQUENCE</scope>
</reference>
<comment type="caution">
    <text evidence="2">The sequence shown here is derived from an EMBL/GenBank/DDBJ whole genome shotgun (WGS) entry which is preliminary data.</text>
</comment>